<comment type="similarity">
    <text evidence="1">Belongs to the helicase family.</text>
</comment>
<dbReference type="CDD" id="cd04476">
    <property type="entry name" value="RPA1_DBD_C"/>
    <property type="match status" value="1"/>
</dbReference>
<feature type="region of interest" description="Disordered" evidence="2">
    <location>
        <begin position="728"/>
        <end position="785"/>
    </location>
</feature>
<keyword evidence="1" id="KW-0347">Helicase</keyword>
<reference evidence="6" key="2">
    <citation type="submission" date="2003-05" db="EMBL/GenBank/DDBJ databases">
        <authorList>
            <person name="Buell C.R."/>
            <person name="Wing R.A."/>
            <person name="McCombie W.R."/>
            <person name="Messing J."/>
            <person name="Yuan Q."/>
            <person name="Ouyang S."/>
        </authorList>
    </citation>
    <scope>NUCLEOTIDE SEQUENCE</scope>
</reference>
<dbReference type="InterPro" id="IPR047192">
    <property type="entry name" value="Euk_RPA1_DBD_C"/>
</dbReference>
<feature type="domain" description="DNA helicase Pif1-like DEAD-box helicase" evidence="4">
    <location>
        <begin position="1"/>
        <end position="107"/>
    </location>
</feature>
<dbReference type="EMBL" id="DP000086">
    <property type="protein sequence ID" value="AAP54489.2"/>
    <property type="molecule type" value="Genomic_DNA"/>
</dbReference>
<feature type="compositionally biased region" description="Basic residues" evidence="2">
    <location>
        <begin position="768"/>
        <end position="778"/>
    </location>
</feature>
<dbReference type="GO" id="GO:0000723">
    <property type="term" value="P:telomere maintenance"/>
    <property type="evidence" value="ECO:0007669"/>
    <property type="project" value="InterPro"/>
</dbReference>
<sequence length="1169" mass="130847">MTHRRCFEALDRTLRDLLSEHNPSNSVLPFGGKVVVLGGDFRQILPVIKKGTHNSIVDASITNSPLWQHVVLLKLTVNMRLFQSGLSEGHRHDLEQFARWVLALGDVDEINDYMVAMIPGEMKEYLSCDTISKTSEHIPDFDILYPTEFLNSINANNFPTHRLALKKGATVMLLRNLNQSLGLCNGTRLLVLSLGHRLLECVILTGSNVGERAFIPRIVLSTTSSKWPFVLQRRQFPVRVCYAMTINKSQGQTLSRVGVYLKKAVFTHGQLYVAVSRSTSRDGLRILIEDDDGACSSKTRNVVYHEVLEAVRLMLCYRVLVKKCFSMFSGSFAMAYSMLSKLELCADNPRICVRVSRLWEFANPNDETQLLHLGLVLIDQEGTSIAAQIYPPCDLQFREIITEGKVYYLEYYRVREWSRRYRPVNNSLSICFTRWTKVEQVADPAADFPLYTYSLTPYGGLRQRVDRKEEFTGDISLSGNSACKWYINVNTPEVNSFKESIQGKYEPIKMIELPAVGAVRTGAEQKSIAQIKDLNPFMFRKNEFMVTVVIKKIDTESSWWYPACDSCKRTAKPYGKSYRFKLSLIAGDDTGDTKFVLFGRTAQRIIGRPVEMLIQNNPAGIEFIPKEITDLLEKEFTWNVAFTENTLSSSTVSFQVNLIVRGPDNPCSSALQSPSASQASSAVPSQALSPGLSHGLSIGQCSAAADPSIGFADPIAGIDSPLAASIKHKKPETEYQSKPPAELPQEEAEDDDNLPLSQIVADDATKHSTSKSYKKRARPSPGIGAAKKLFKNNGDGAADGRIPPYSCLLKQQCVPCSRHGAYNVSHCVVLILFFHHSSALLAESHRLNLKNSCSRKNNSFPTIVSTGMQFDWSAELGVGQPQRPSSYGTNRPLLATKFSRRKEISHMLADIIYTRAVVVKVSGAGNPTTTRISAMISAVCRCQIDDFALLPFRPKMFIAIFMDADLQEELSERAFKKVSFTFKATRLTFEPFKMNLGSTVNPLCQRVILALEGVPPESWNKEAISELMDSCCFVEELYGEHHIQELSIFKLAAWTTDCDLIPKVISWNIETKEGRRGSANISWMHNATLSVVLVHIEKLFDYTDEDSGSDSDGEVLREYEQQRPRVPVVKTFSWVPLKIDLNNGPVEGGTPAIAPRRLPLEVRRRCRLP</sequence>
<dbReference type="GO" id="GO:0016887">
    <property type="term" value="F:ATP hydrolysis activity"/>
    <property type="evidence" value="ECO:0007669"/>
    <property type="project" value="RHEA"/>
</dbReference>
<organism evidence="6">
    <name type="scientific">Oryza sativa subsp. japonica</name>
    <name type="common">Rice</name>
    <dbReference type="NCBI Taxonomy" id="39947"/>
    <lineage>
        <taxon>Eukaryota</taxon>
        <taxon>Viridiplantae</taxon>
        <taxon>Streptophyta</taxon>
        <taxon>Embryophyta</taxon>
        <taxon>Tracheophyta</taxon>
        <taxon>Spermatophyta</taxon>
        <taxon>Magnoliopsida</taxon>
        <taxon>Liliopsida</taxon>
        <taxon>Poales</taxon>
        <taxon>Poaceae</taxon>
        <taxon>BOP clade</taxon>
        <taxon>Oryzoideae</taxon>
        <taxon>Oryzeae</taxon>
        <taxon>Oryzinae</taxon>
        <taxon>Oryza</taxon>
        <taxon>Oryza sativa</taxon>
    </lineage>
</organism>
<dbReference type="GO" id="GO:0043139">
    <property type="term" value="F:5'-3' DNA helicase activity"/>
    <property type="evidence" value="ECO:0007669"/>
    <property type="project" value="UniProtKB-EC"/>
</dbReference>
<dbReference type="GO" id="GO:0006281">
    <property type="term" value="P:DNA repair"/>
    <property type="evidence" value="ECO:0007669"/>
    <property type="project" value="UniProtKB-KW"/>
</dbReference>
<dbReference type="PANTHER" id="PTHR47165:SF4">
    <property type="entry name" value="OS03G0429900 PROTEIN"/>
    <property type="match status" value="1"/>
</dbReference>
<dbReference type="PANTHER" id="PTHR47165">
    <property type="entry name" value="OS03G0429900 PROTEIN"/>
    <property type="match status" value="1"/>
</dbReference>
<evidence type="ECO:0000259" key="3">
    <source>
        <dbReference type="Pfam" id="PF02721"/>
    </source>
</evidence>
<dbReference type="CDD" id="cd18809">
    <property type="entry name" value="SF1_C_RecD"/>
    <property type="match status" value="1"/>
</dbReference>
<dbReference type="CDD" id="cd04480">
    <property type="entry name" value="RPA1_DBD_A_like"/>
    <property type="match status" value="1"/>
</dbReference>
<keyword evidence="1" id="KW-0234">DNA repair</keyword>
<feature type="domain" description="DNA helicase Pif1-like 2B" evidence="5">
    <location>
        <begin position="148"/>
        <end position="194"/>
    </location>
</feature>
<evidence type="ECO:0000256" key="1">
    <source>
        <dbReference type="RuleBase" id="RU363044"/>
    </source>
</evidence>
<dbReference type="GO" id="GO:0006310">
    <property type="term" value="P:DNA recombination"/>
    <property type="evidence" value="ECO:0007669"/>
    <property type="project" value="UniProtKB-KW"/>
</dbReference>
<dbReference type="FunFam" id="3.40.50.300:FF:002884">
    <property type="entry name" value="ATP-dependent DNA helicase"/>
    <property type="match status" value="1"/>
</dbReference>
<dbReference type="InterPro" id="IPR012340">
    <property type="entry name" value="NA-bd_OB-fold"/>
</dbReference>
<gene>
    <name evidence="6" type="ordered locus">LOC_Os10g35880</name>
</gene>
<dbReference type="InterPro" id="IPR010285">
    <property type="entry name" value="DNA_helicase_pif1-like_DEAD"/>
</dbReference>
<keyword evidence="1" id="KW-0227">DNA damage</keyword>
<evidence type="ECO:0000256" key="2">
    <source>
        <dbReference type="SAM" id="MobiDB-lite"/>
    </source>
</evidence>
<dbReference type="AlphaFoldDB" id="Q7XD08"/>
<dbReference type="InterPro" id="IPR027417">
    <property type="entry name" value="P-loop_NTPase"/>
</dbReference>
<keyword evidence="1" id="KW-0547">Nucleotide-binding</keyword>
<keyword evidence="1" id="KW-0233">DNA recombination</keyword>
<accession>Q7XD08</accession>
<evidence type="ECO:0000259" key="5">
    <source>
        <dbReference type="Pfam" id="PF21530"/>
    </source>
</evidence>
<protein>
    <recommendedName>
        <fullName evidence="1">ATP-dependent DNA helicase</fullName>
        <ecNumber evidence="1">5.6.2.3</ecNumber>
    </recommendedName>
</protein>
<comment type="cofactor">
    <cofactor evidence="1">
        <name>Mg(2+)</name>
        <dbReference type="ChEBI" id="CHEBI:18420"/>
    </cofactor>
</comment>
<keyword evidence="1" id="KW-0067">ATP-binding</keyword>
<dbReference type="Pfam" id="PF05970">
    <property type="entry name" value="PIF1"/>
    <property type="match status" value="1"/>
</dbReference>
<dbReference type="Gene3D" id="3.40.50.300">
    <property type="entry name" value="P-loop containing nucleotide triphosphate hydrolases"/>
    <property type="match status" value="1"/>
</dbReference>
<feature type="compositionally biased region" description="Acidic residues" evidence="2">
    <location>
        <begin position="744"/>
        <end position="753"/>
    </location>
</feature>
<dbReference type="SUPFAM" id="SSF52540">
    <property type="entry name" value="P-loop containing nucleoside triphosphate hydrolases"/>
    <property type="match status" value="1"/>
</dbReference>
<dbReference type="InterPro" id="IPR049163">
    <property type="entry name" value="Pif1-like_2B_dom"/>
</dbReference>
<reference evidence="6" key="1">
    <citation type="journal article" date="2003" name="Science">
        <title>In-depth view of structure, activity, and evolution of rice chromosome 10.</title>
        <authorList>
            <consortium name="Rice Chromosome 10 Sequencing Consortium"/>
        </authorList>
    </citation>
    <scope>NUCLEOTIDE SEQUENCE [LARGE SCALE GENOMIC DNA]</scope>
</reference>
<comment type="catalytic activity">
    <reaction evidence="1">
        <text>ATP + H2O = ADP + phosphate + H(+)</text>
        <dbReference type="Rhea" id="RHEA:13065"/>
        <dbReference type="ChEBI" id="CHEBI:15377"/>
        <dbReference type="ChEBI" id="CHEBI:15378"/>
        <dbReference type="ChEBI" id="CHEBI:30616"/>
        <dbReference type="ChEBI" id="CHEBI:43474"/>
        <dbReference type="ChEBI" id="CHEBI:456216"/>
        <dbReference type="EC" id="5.6.2.3"/>
    </reaction>
</comment>
<reference evidence="6" key="3">
    <citation type="submission" date="2006-07" db="EMBL/GenBank/DDBJ databases">
        <authorList>
            <person name="Buell R."/>
        </authorList>
    </citation>
    <scope>NUCLEOTIDE SEQUENCE</scope>
</reference>
<evidence type="ECO:0000313" key="6">
    <source>
        <dbReference type="EMBL" id="AAP54489.2"/>
    </source>
</evidence>
<dbReference type="Gene3D" id="2.40.50.140">
    <property type="entry name" value="Nucleic acid-binding proteins"/>
    <property type="match status" value="2"/>
</dbReference>
<dbReference type="EC" id="5.6.2.3" evidence="1"/>
<name>Q7XD08_ORYSJ</name>
<dbReference type="SUPFAM" id="SSF50249">
    <property type="entry name" value="Nucleic acid-binding proteins"/>
    <property type="match status" value="2"/>
</dbReference>
<dbReference type="Pfam" id="PF02721">
    <property type="entry name" value="DUF223"/>
    <property type="match status" value="1"/>
</dbReference>
<keyword evidence="1" id="KW-0378">Hydrolase</keyword>
<dbReference type="GO" id="GO:0005524">
    <property type="term" value="F:ATP binding"/>
    <property type="evidence" value="ECO:0007669"/>
    <property type="project" value="UniProtKB-KW"/>
</dbReference>
<feature type="domain" description="Replication protein A 70 kDa DNA-binding subunit B/D first OB fold" evidence="3">
    <location>
        <begin position="336"/>
        <end position="440"/>
    </location>
</feature>
<dbReference type="Pfam" id="PF21530">
    <property type="entry name" value="Pif1_2B_dom"/>
    <property type="match status" value="1"/>
</dbReference>
<evidence type="ECO:0000259" key="4">
    <source>
        <dbReference type="Pfam" id="PF05970"/>
    </source>
</evidence>
<proteinExistence type="inferred from homology"/>
<dbReference type="InterPro" id="IPR003871">
    <property type="entry name" value="RFA1B/D_OB_1st"/>
</dbReference>